<proteinExistence type="inferred from homology"/>
<dbReference type="SMART" id="SM00487">
    <property type="entry name" value="DEXDc"/>
    <property type="match status" value="1"/>
</dbReference>
<evidence type="ECO:0000313" key="12">
    <source>
        <dbReference type="Proteomes" id="UP000009131"/>
    </source>
</evidence>
<sequence length="727" mass="79535">MSALRMAAISGRIFSAATRHTTLLPIGGNRSHIAARAAFSSFQISSAPRLARPSSSQAPALLRRTLATAVDLPDLDLPKSAIEKASQLKGVIDPRLYSALVDAPFHYKDLTVPQKTVLSLMPELGLPPNSNEVQAGGLDLLIKSRTGTGKTIAFLLPALEAALRKVGQDPEPVRKPRGRFMRNTGIAPVRTLIISPTRELASQIADEANKLMSNIRDCRAVFICGGMPKGPQFTDLQYSTHNLILVATPGRCIDLMQNSPDFAKALEGCETLVLDEADRLLDMGFTPDIEEICKHLPNVHNRRTLMFSATISPRVQQAARAFLQPRYKYLDTVPASEANAHERIQQTVITCDGAHDQISTLMNILAQDQLEHPLGKAIIFCSTTKLTQYLTRTFAMLKRHLPWGRGTEVVEIHSGKEQRSRDSANRRFRGHDRSYAVLITSDVSARGVDYKGVTRVIQMGLPKDRDTYTHRIGRTGRAEANGRADLLLLPFEADSAQVMLNKMPFETLDSEQVATATKEAAEAFDERTANKVKRSPEARAMASIHAGALVSEQISAVESTMKDVVAPNTEPDDISDVVGSLFGYYRGIRDGSLRDEEVYEGLKEWVDALTGGAGRVPSMNFLVKIGYGGLQNDRPSRSGGSFGGRSRSGSDFGSFGGRSSFRGAGNRSDDRSSFGGSRGAPREYQGRKSDAAFGGRSFDDGRKGRRTFDRPDKFSDSRGSRSPFRSY</sequence>
<dbReference type="OMA" id="REAMTAC"/>
<evidence type="ECO:0000256" key="7">
    <source>
        <dbReference type="RuleBase" id="RU365068"/>
    </source>
</evidence>
<feature type="region of interest" description="Disordered" evidence="8">
    <location>
        <begin position="633"/>
        <end position="727"/>
    </location>
</feature>
<dbReference type="InterPro" id="IPR001650">
    <property type="entry name" value="Helicase_C-like"/>
</dbReference>
<evidence type="ECO:0000259" key="10">
    <source>
        <dbReference type="PROSITE" id="PS51194"/>
    </source>
</evidence>
<dbReference type="PROSITE" id="PS51192">
    <property type="entry name" value="HELICASE_ATP_BIND_1"/>
    <property type="match status" value="1"/>
</dbReference>
<dbReference type="OrthoDB" id="193716at2759"/>
<feature type="domain" description="Helicase ATP-binding" evidence="9">
    <location>
        <begin position="131"/>
        <end position="329"/>
    </location>
</feature>
<keyword evidence="1 6" id="KW-0547">Nucleotide-binding</keyword>
<dbReference type="InterPro" id="IPR027417">
    <property type="entry name" value="P-loop_NTPase"/>
</dbReference>
<dbReference type="STRING" id="764103.G7E095"/>
<comment type="function">
    <text evidence="7">RNA helicase.</text>
</comment>
<dbReference type="GO" id="GO:0005524">
    <property type="term" value="F:ATP binding"/>
    <property type="evidence" value="ECO:0007669"/>
    <property type="project" value="UniProtKB-UniRule"/>
</dbReference>
<dbReference type="EMBL" id="BABT02000076">
    <property type="protein sequence ID" value="GAA96255.1"/>
    <property type="molecule type" value="Genomic_DNA"/>
</dbReference>
<protein>
    <recommendedName>
        <fullName evidence="7">ATP-dependent RNA helicase</fullName>
        <ecNumber evidence="7">3.6.4.13</ecNumber>
    </recommendedName>
</protein>
<feature type="domain" description="Helicase C-terminal" evidence="10">
    <location>
        <begin position="357"/>
        <end position="523"/>
    </location>
</feature>
<dbReference type="PROSITE" id="PS00039">
    <property type="entry name" value="DEAD_ATP_HELICASE"/>
    <property type="match status" value="1"/>
</dbReference>
<evidence type="ECO:0000256" key="2">
    <source>
        <dbReference type="ARBA" id="ARBA00022801"/>
    </source>
</evidence>
<keyword evidence="12" id="KW-1185">Reference proteome</keyword>
<keyword evidence="3 6" id="KW-0347">Helicase</keyword>
<dbReference type="eggNOG" id="KOG0342">
    <property type="taxonomic scope" value="Eukaryota"/>
</dbReference>
<keyword evidence="5 7" id="KW-0694">RNA-binding</keyword>
<dbReference type="AlphaFoldDB" id="G7E095"/>
<dbReference type="InterPro" id="IPR011545">
    <property type="entry name" value="DEAD/DEAH_box_helicase_dom"/>
</dbReference>
<feature type="compositionally biased region" description="Low complexity" evidence="8">
    <location>
        <begin position="644"/>
        <end position="666"/>
    </location>
</feature>
<keyword evidence="2 6" id="KW-0378">Hydrolase</keyword>
<name>G7E095_MIXOS</name>
<feature type="compositionally biased region" description="Basic and acidic residues" evidence="8">
    <location>
        <begin position="680"/>
        <end position="690"/>
    </location>
</feature>
<evidence type="ECO:0000256" key="6">
    <source>
        <dbReference type="RuleBase" id="RU000492"/>
    </source>
</evidence>
<dbReference type="PANTHER" id="PTHR24031">
    <property type="entry name" value="RNA HELICASE"/>
    <property type="match status" value="1"/>
</dbReference>
<comment type="similarity">
    <text evidence="6">Belongs to the DEAD box helicase family.</text>
</comment>
<dbReference type="Proteomes" id="UP000009131">
    <property type="component" value="Unassembled WGS sequence"/>
</dbReference>
<dbReference type="GO" id="GO:0003723">
    <property type="term" value="F:RNA binding"/>
    <property type="evidence" value="ECO:0007669"/>
    <property type="project" value="UniProtKB-UniRule"/>
</dbReference>
<dbReference type="GO" id="GO:0016787">
    <property type="term" value="F:hydrolase activity"/>
    <property type="evidence" value="ECO:0007669"/>
    <property type="project" value="UniProtKB-KW"/>
</dbReference>
<dbReference type="InParanoid" id="G7E095"/>
<comment type="domain">
    <text evidence="7">The Q motif is unique to and characteristic of the DEAD box family of RNA helicases and controls ATP binding and hydrolysis.</text>
</comment>
<dbReference type="Pfam" id="PF00271">
    <property type="entry name" value="Helicase_C"/>
    <property type="match status" value="1"/>
</dbReference>
<dbReference type="PROSITE" id="PS51194">
    <property type="entry name" value="HELICASE_CTER"/>
    <property type="match status" value="1"/>
</dbReference>
<accession>G7E095</accession>
<evidence type="ECO:0000256" key="4">
    <source>
        <dbReference type="ARBA" id="ARBA00022840"/>
    </source>
</evidence>
<evidence type="ECO:0000256" key="3">
    <source>
        <dbReference type="ARBA" id="ARBA00022806"/>
    </source>
</evidence>
<evidence type="ECO:0000256" key="8">
    <source>
        <dbReference type="SAM" id="MobiDB-lite"/>
    </source>
</evidence>
<feature type="compositionally biased region" description="Basic and acidic residues" evidence="8">
    <location>
        <begin position="697"/>
        <end position="719"/>
    </location>
</feature>
<organism evidence="11 12">
    <name type="scientific">Mixia osmundae (strain CBS 9802 / IAM 14324 / JCM 22182 / KY 12970)</name>
    <dbReference type="NCBI Taxonomy" id="764103"/>
    <lineage>
        <taxon>Eukaryota</taxon>
        <taxon>Fungi</taxon>
        <taxon>Dikarya</taxon>
        <taxon>Basidiomycota</taxon>
        <taxon>Pucciniomycotina</taxon>
        <taxon>Mixiomycetes</taxon>
        <taxon>Mixiales</taxon>
        <taxon>Mixiaceae</taxon>
        <taxon>Mixia</taxon>
    </lineage>
</organism>
<comment type="catalytic activity">
    <reaction evidence="7">
        <text>ATP + H2O = ADP + phosphate + H(+)</text>
        <dbReference type="Rhea" id="RHEA:13065"/>
        <dbReference type="ChEBI" id="CHEBI:15377"/>
        <dbReference type="ChEBI" id="CHEBI:15378"/>
        <dbReference type="ChEBI" id="CHEBI:30616"/>
        <dbReference type="ChEBI" id="CHEBI:43474"/>
        <dbReference type="ChEBI" id="CHEBI:456216"/>
        <dbReference type="EC" id="3.6.4.13"/>
    </reaction>
</comment>
<dbReference type="CDD" id="cd18787">
    <property type="entry name" value="SF2_C_DEAD"/>
    <property type="match status" value="1"/>
</dbReference>
<dbReference type="HOGENOM" id="CLU_003041_26_6_1"/>
<dbReference type="Pfam" id="PF00270">
    <property type="entry name" value="DEAD"/>
    <property type="match status" value="1"/>
</dbReference>
<dbReference type="SMART" id="SM00490">
    <property type="entry name" value="HELICc"/>
    <property type="match status" value="1"/>
</dbReference>
<dbReference type="EC" id="3.6.4.13" evidence="7"/>
<gene>
    <name evidence="11" type="primary">Mo02919</name>
    <name evidence="11" type="ORF">E5Q_02919</name>
</gene>
<evidence type="ECO:0000256" key="5">
    <source>
        <dbReference type="ARBA" id="ARBA00022884"/>
    </source>
</evidence>
<dbReference type="GO" id="GO:0003724">
    <property type="term" value="F:RNA helicase activity"/>
    <property type="evidence" value="ECO:0007669"/>
    <property type="project" value="UniProtKB-EC"/>
</dbReference>
<evidence type="ECO:0000256" key="1">
    <source>
        <dbReference type="ARBA" id="ARBA00022741"/>
    </source>
</evidence>
<dbReference type="Gene3D" id="3.40.50.300">
    <property type="entry name" value="P-loop containing nucleotide triphosphate hydrolases"/>
    <property type="match status" value="2"/>
</dbReference>
<reference evidence="11 12" key="1">
    <citation type="journal article" date="2011" name="J. Gen. Appl. Microbiol.">
        <title>Draft genome sequencing of the enigmatic basidiomycete Mixia osmundae.</title>
        <authorList>
            <person name="Nishida H."/>
            <person name="Nagatsuka Y."/>
            <person name="Sugiyama J."/>
        </authorList>
    </citation>
    <scope>NUCLEOTIDE SEQUENCE [LARGE SCALE GENOMIC DNA]</scope>
    <source>
        <strain evidence="12">CBS 9802 / IAM 14324 / JCM 22182 / KY 12970</strain>
    </source>
</reference>
<comment type="caution">
    <text evidence="11">The sequence shown here is derived from an EMBL/GenBank/DDBJ whole genome shotgun (WGS) entry which is preliminary data.</text>
</comment>
<dbReference type="SUPFAM" id="SSF52540">
    <property type="entry name" value="P-loop containing nucleoside triphosphate hydrolases"/>
    <property type="match status" value="1"/>
</dbReference>
<dbReference type="InterPro" id="IPR000629">
    <property type="entry name" value="RNA-helicase_DEAD-box_CS"/>
</dbReference>
<keyword evidence="4 6" id="KW-0067">ATP-binding</keyword>
<reference evidence="11 12" key="2">
    <citation type="journal article" date="2012" name="Open Biol.">
        <title>Characteristics of nucleosomes and linker DNA regions on the genome of the basidiomycete Mixia osmundae revealed by mono- and dinucleosome mapping.</title>
        <authorList>
            <person name="Nishida H."/>
            <person name="Kondo S."/>
            <person name="Matsumoto T."/>
            <person name="Suzuki Y."/>
            <person name="Yoshikawa H."/>
            <person name="Taylor T.D."/>
            <person name="Sugiyama J."/>
        </authorList>
    </citation>
    <scope>NUCLEOTIDE SEQUENCE [LARGE SCALE GENOMIC DNA]</scope>
    <source>
        <strain evidence="12">CBS 9802 / IAM 14324 / JCM 22182 / KY 12970</strain>
    </source>
</reference>
<dbReference type="RefSeq" id="XP_014570871.1">
    <property type="nucleotide sequence ID" value="XM_014715385.1"/>
</dbReference>
<evidence type="ECO:0000259" key="9">
    <source>
        <dbReference type="PROSITE" id="PS51192"/>
    </source>
</evidence>
<dbReference type="InterPro" id="IPR014001">
    <property type="entry name" value="Helicase_ATP-bd"/>
</dbReference>
<evidence type="ECO:0000313" key="11">
    <source>
        <dbReference type="EMBL" id="GAA96255.1"/>
    </source>
</evidence>